<protein>
    <recommendedName>
        <fullName evidence="6">FAD-binding PCMH-type domain-containing protein</fullName>
    </recommendedName>
</protein>
<gene>
    <name evidence="7" type="ORF">B0A48_01698</name>
</gene>
<dbReference type="InterPro" id="IPR050416">
    <property type="entry name" value="FAD-linked_Oxidoreductase"/>
</dbReference>
<dbReference type="SUPFAM" id="SSF56176">
    <property type="entry name" value="FAD-binding/transporter-associated domain-like"/>
    <property type="match status" value="1"/>
</dbReference>
<dbReference type="Proteomes" id="UP000192596">
    <property type="component" value="Unassembled WGS sequence"/>
</dbReference>
<evidence type="ECO:0000256" key="2">
    <source>
        <dbReference type="ARBA" id="ARBA00022630"/>
    </source>
</evidence>
<evidence type="ECO:0000256" key="5">
    <source>
        <dbReference type="SAM" id="SignalP"/>
    </source>
</evidence>
<proteinExistence type="inferred from homology"/>
<comment type="similarity">
    <text evidence="1">Belongs to the oxygen-dependent FAD-linked oxidoreductase family.</text>
</comment>
<dbReference type="InterPro" id="IPR016169">
    <property type="entry name" value="FAD-bd_PCMH_sub2"/>
</dbReference>
<dbReference type="OrthoDB" id="2151789at2759"/>
<dbReference type="PANTHER" id="PTHR42973:SF13">
    <property type="entry name" value="FAD-BINDING PCMH-TYPE DOMAIN-CONTAINING PROTEIN"/>
    <property type="match status" value="1"/>
</dbReference>
<evidence type="ECO:0000256" key="1">
    <source>
        <dbReference type="ARBA" id="ARBA00005466"/>
    </source>
</evidence>
<feature type="chain" id="PRO_5012799808" description="FAD-binding PCMH-type domain-containing protein" evidence="5">
    <location>
        <begin position="20"/>
        <end position="468"/>
    </location>
</feature>
<keyword evidence="8" id="KW-1185">Reference proteome</keyword>
<dbReference type="InterPro" id="IPR016166">
    <property type="entry name" value="FAD-bd_PCMH"/>
</dbReference>
<evidence type="ECO:0000256" key="3">
    <source>
        <dbReference type="ARBA" id="ARBA00022827"/>
    </source>
</evidence>
<dbReference type="Pfam" id="PF01565">
    <property type="entry name" value="FAD_binding_4"/>
    <property type="match status" value="1"/>
</dbReference>
<comment type="caution">
    <text evidence="7">The sequence shown here is derived from an EMBL/GenBank/DDBJ whole genome shotgun (WGS) entry which is preliminary data.</text>
</comment>
<dbReference type="PROSITE" id="PS51387">
    <property type="entry name" value="FAD_PCMH"/>
    <property type="match status" value="1"/>
</dbReference>
<dbReference type="STRING" id="1507870.A0A1V8TQ13"/>
<dbReference type="AlphaFoldDB" id="A0A1V8TQ13"/>
<reference evidence="8" key="1">
    <citation type="submission" date="2017-03" db="EMBL/GenBank/DDBJ databases">
        <title>Genomes of endolithic fungi from Antarctica.</title>
        <authorList>
            <person name="Coleine C."/>
            <person name="Masonjones S."/>
            <person name="Stajich J.E."/>
        </authorList>
    </citation>
    <scope>NUCLEOTIDE SEQUENCE [LARGE SCALE GENOMIC DNA]</scope>
    <source>
        <strain evidence="8">CCFEE 5527</strain>
    </source>
</reference>
<organism evidence="7 8">
    <name type="scientific">Cryoendolithus antarcticus</name>
    <dbReference type="NCBI Taxonomy" id="1507870"/>
    <lineage>
        <taxon>Eukaryota</taxon>
        <taxon>Fungi</taxon>
        <taxon>Dikarya</taxon>
        <taxon>Ascomycota</taxon>
        <taxon>Pezizomycotina</taxon>
        <taxon>Dothideomycetes</taxon>
        <taxon>Dothideomycetidae</taxon>
        <taxon>Cladosporiales</taxon>
        <taxon>Cladosporiaceae</taxon>
        <taxon>Cryoendolithus</taxon>
    </lineage>
</organism>
<evidence type="ECO:0000313" key="7">
    <source>
        <dbReference type="EMBL" id="OQO13470.1"/>
    </source>
</evidence>
<feature type="signal peptide" evidence="5">
    <location>
        <begin position="1"/>
        <end position="19"/>
    </location>
</feature>
<evidence type="ECO:0000256" key="4">
    <source>
        <dbReference type="ARBA" id="ARBA00023002"/>
    </source>
</evidence>
<dbReference type="EMBL" id="NAJO01000003">
    <property type="protein sequence ID" value="OQO13470.1"/>
    <property type="molecule type" value="Genomic_DNA"/>
</dbReference>
<dbReference type="Gene3D" id="3.30.465.10">
    <property type="match status" value="1"/>
</dbReference>
<dbReference type="InterPro" id="IPR006094">
    <property type="entry name" value="Oxid_FAD_bind_N"/>
</dbReference>
<evidence type="ECO:0000313" key="8">
    <source>
        <dbReference type="Proteomes" id="UP000192596"/>
    </source>
</evidence>
<keyword evidence="3" id="KW-0274">FAD</keyword>
<accession>A0A1V8TQ13</accession>
<keyword evidence="2" id="KW-0285">Flavoprotein</keyword>
<dbReference type="GO" id="GO:0016491">
    <property type="term" value="F:oxidoreductase activity"/>
    <property type="evidence" value="ECO:0007669"/>
    <property type="project" value="UniProtKB-KW"/>
</dbReference>
<feature type="domain" description="FAD-binding PCMH-type" evidence="6">
    <location>
        <begin position="39"/>
        <end position="210"/>
    </location>
</feature>
<name>A0A1V8TQ13_9PEZI</name>
<dbReference type="GO" id="GO:0071949">
    <property type="term" value="F:FAD binding"/>
    <property type="evidence" value="ECO:0007669"/>
    <property type="project" value="InterPro"/>
</dbReference>
<dbReference type="InParanoid" id="A0A1V8TQ13"/>
<keyword evidence="4" id="KW-0560">Oxidoreductase</keyword>
<evidence type="ECO:0000259" key="6">
    <source>
        <dbReference type="PROSITE" id="PS51387"/>
    </source>
</evidence>
<dbReference type="PANTHER" id="PTHR42973">
    <property type="entry name" value="BINDING OXIDOREDUCTASE, PUTATIVE (AFU_ORTHOLOGUE AFUA_1G17690)-RELATED"/>
    <property type="match status" value="1"/>
</dbReference>
<dbReference type="InterPro" id="IPR036318">
    <property type="entry name" value="FAD-bd_PCMH-like_sf"/>
</dbReference>
<sequence length="468" mass="51735">MLKLAVFVVFAFLDGATYAQLEQITLTESSTNYPGYSQSFLTPGCRFTPHGVQDVQLAINHLILTNTSFAIASGGHSSNTGASNIDAGVTVDLSRLDEVTITDEGNAVWLGPGASWSDVYAKLEQEGLAVSGGRVGHVGVGGYVLGGGFWWFANELGWTCDQVLEYEIITPARQIVKASATENEDLFWALKGSLGAFGVVTRIKMPTVRAQNVFGGALTYRQDNVVDVFAALQALITKAREDLHAQAYVSFGWLELHKRHVTSAYLVNTAGDHLSAAFAKLTSIPHVASSLRNMTVGESAREITDSNPLGFRRTKFTLTARSTVEAMHIVHAAYLRISASMRFGPDDMLGVTIQPLTLPHLQKGRNIFPLTNEKSPLLLLSAEFRWSDKTYDQMYEKAARALHDAWVAELQVEDLFHPWHYPNYAASWQQPCEEPSIIRGAREALESVRRKYDPEDHWRQLVPGIWHV</sequence>
<keyword evidence="5" id="KW-0732">Signal</keyword>